<evidence type="ECO:0000313" key="3">
    <source>
        <dbReference type="Proteomes" id="UP000694257"/>
    </source>
</evidence>
<dbReference type="RefSeq" id="WP_218469165.1">
    <property type="nucleotide sequence ID" value="NZ_BAABJN010000008.1"/>
</dbReference>
<sequence length="965" mass="103092">MSPDSRKPQSIPITFTGSLALDDPHSVEEAIRRGIRQAVREFEYEHPTVDPPATRASGVVPRERVFHVFGDILRVGATAHSPVLSLGRDLPLWIKAGGYVEIETDNPARAVNWGNRLFGARGFAVLAKPHEQGRLLVRPLVKALHVNDFGGFAPAVSREPGRVGTVSSAPASGATFLTDPENSPLIISTAEGVRLYRTNVSDSPTAWVGDNIERWLADPVNAASLAESDVSAVVQLLTTEHADDLGIAHILAALDRSLFAAMALDDRRRYLLVLMRLAEQPVSGVDTDQLDAAMVELVASCRSKSELDALLAPLAADGTLLKLFSQFDKPTFRLLIAVGSHLAITPLEPAQLLDIVVYQLKHPMSMIDIAEFVGTAYDWLRGTVASLGDLPLLPVELASGVPKLFELYLLVSRALGEMPIPIPGFPAAPSPPDPAAQAQLRALLASAGTTARTAMLGLQHIDQLAGTGAVASALARRITRVMMLEILAAFVTGLPEAKAASVAEKIAAQARLFEALATALKLADAGEVGRLMWLLPKSYSDDVLRLLTNAPSRAKTLPRFLATSPQARAAGKRLTAGLRVAEVVEDAVGPASGLAEDVLAGVHRMLDLVDAAPGWSGDAMRALLKGIPGQEMSAMLRVAGRLTTEQLRDLGPTAFNQVARARGALEFVVDAGGHALAPTARAFGTYPARYEHFLEKVADARQGLGPQQYHHLMERIAAGDLADFDDADFLSRITEAAAKAVRPTSGPTVPASSLGKIGRIASKEAFRREVARILRENPAHPLRVLLDENGNLRTTIGDAAHWFEHPEISEAGHLRSAKSLTEAGSDQLVVMSAYRNRLASSTIEHPSKGGFMSIEAALDIEGIPIDIETAVDLVAKGSLDPAVVARAPRISYRLAAEAPFGSAADAAAKGLRVAAEPPRLRVEVEQPRIRVADELVDEPPGIADELVDELEPPAVKQMIKKEPEQ</sequence>
<proteinExistence type="predicted"/>
<accession>A0ABX8RFA2</accession>
<protein>
    <submittedName>
        <fullName evidence="2">Uncharacterized protein</fullName>
    </submittedName>
</protein>
<evidence type="ECO:0000313" key="2">
    <source>
        <dbReference type="EMBL" id="QXN88282.1"/>
    </source>
</evidence>
<name>A0ABX8RFA2_NOCIO</name>
<dbReference type="InterPro" id="IPR032759">
    <property type="entry name" value="Ntox5"/>
</dbReference>
<evidence type="ECO:0000256" key="1">
    <source>
        <dbReference type="SAM" id="MobiDB-lite"/>
    </source>
</evidence>
<keyword evidence="3" id="KW-1185">Reference proteome</keyword>
<gene>
    <name evidence="2" type="ORF">KV110_22010</name>
</gene>
<reference evidence="2 3" key="1">
    <citation type="submission" date="2021-07" db="EMBL/GenBank/DDBJ databases">
        <title>Whole Genome Sequence of Nocardia Iowensis.</title>
        <authorList>
            <person name="Lamm A."/>
            <person name="Collins-Fairclough A.M."/>
            <person name="Bunk B."/>
            <person name="Sproer C."/>
        </authorList>
    </citation>
    <scope>NUCLEOTIDE SEQUENCE [LARGE SCALE GENOMIC DNA]</scope>
    <source>
        <strain evidence="2 3">NRRL 5646</strain>
    </source>
</reference>
<feature type="region of interest" description="Disordered" evidence="1">
    <location>
        <begin position="944"/>
        <end position="965"/>
    </location>
</feature>
<dbReference type="Pfam" id="PF15543">
    <property type="entry name" value="Ntox5"/>
    <property type="match status" value="1"/>
</dbReference>
<dbReference type="EMBL" id="CP078145">
    <property type="protein sequence ID" value="QXN88282.1"/>
    <property type="molecule type" value="Genomic_DNA"/>
</dbReference>
<dbReference type="Proteomes" id="UP000694257">
    <property type="component" value="Chromosome"/>
</dbReference>
<organism evidence="2 3">
    <name type="scientific">Nocardia iowensis</name>
    <dbReference type="NCBI Taxonomy" id="204891"/>
    <lineage>
        <taxon>Bacteria</taxon>
        <taxon>Bacillati</taxon>
        <taxon>Actinomycetota</taxon>
        <taxon>Actinomycetes</taxon>
        <taxon>Mycobacteriales</taxon>
        <taxon>Nocardiaceae</taxon>
        <taxon>Nocardia</taxon>
    </lineage>
</organism>